<feature type="signal peptide" evidence="2">
    <location>
        <begin position="1"/>
        <end position="24"/>
    </location>
</feature>
<protein>
    <submittedName>
        <fullName evidence="3">Uncharacterized protein</fullName>
    </submittedName>
</protein>
<evidence type="ECO:0000313" key="4">
    <source>
        <dbReference type="Proteomes" id="UP000886653"/>
    </source>
</evidence>
<organism evidence="3 4">
    <name type="scientific">Cronartium quercuum f. sp. fusiforme G11</name>
    <dbReference type="NCBI Taxonomy" id="708437"/>
    <lineage>
        <taxon>Eukaryota</taxon>
        <taxon>Fungi</taxon>
        <taxon>Dikarya</taxon>
        <taxon>Basidiomycota</taxon>
        <taxon>Pucciniomycotina</taxon>
        <taxon>Pucciniomycetes</taxon>
        <taxon>Pucciniales</taxon>
        <taxon>Coleosporiaceae</taxon>
        <taxon>Cronartium</taxon>
    </lineage>
</organism>
<dbReference type="PANTHER" id="PTHR35396">
    <property type="entry name" value="SMALL SECRETED PROTEIN"/>
    <property type="match status" value="1"/>
</dbReference>
<dbReference type="Proteomes" id="UP000886653">
    <property type="component" value="Unassembled WGS sequence"/>
</dbReference>
<keyword evidence="2" id="KW-0732">Signal</keyword>
<gene>
    <name evidence="3" type="ORF">CROQUDRAFT_651246</name>
</gene>
<feature type="region of interest" description="Disordered" evidence="1">
    <location>
        <begin position="196"/>
        <end position="250"/>
    </location>
</feature>
<comment type="caution">
    <text evidence="3">The sequence shown here is derived from an EMBL/GenBank/DDBJ whole genome shotgun (WGS) entry which is preliminary data.</text>
</comment>
<dbReference type="AlphaFoldDB" id="A0A9P6NW01"/>
<name>A0A9P6NW01_9BASI</name>
<sequence length="291" mass="31614">MAQRGLSCMLLLIIAASLFLNVQANWDPATGHLWDYKPTAEWLSQHPPVAVTRNIQVAECSHNTRLHFPEVQVFAYFAVNHADDYYHGCPYGTCSAFTELPTTADLEPDFTNSHAFFWHYLGGIPGVGTNPIADPKTGGFGYEGMNGAFHDGPAVTTEEQVDHDRNWSQKPLPDAWPKSLDLSKYVVTHGPVQPICARPGEPNHDPGQAPGAYGNYTPAPASQYFPPNPISGGSAPPPSTNHTPNHPKVNPVKQPEKCAQYCQCVSSCKTNAPCELRCGRKSKKCAGVSCS</sequence>
<dbReference type="OrthoDB" id="160054at2759"/>
<evidence type="ECO:0000256" key="2">
    <source>
        <dbReference type="SAM" id="SignalP"/>
    </source>
</evidence>
<dbReference type="PANTHER" id="PTHR35396:SF1">
    <property type="entry name" value="SMALL SECRETED PROTEIN"/>
    <property type="match status" value="1"/>
</dbReference>
<evidence type="ECO:0000256" key="1">
    <source>
        <dbReference type="SAM" id="MobiDB-lite"/>
    </source>
</evidence>
<feature type="chain" id="PRO_5040419496" evidence="2">
    <location>
        <begin position="25"/>
        <end position="291"/>
    </location>
</feature>
<accession>A0A9P6NW01</accession>
<proteinExistence type="predicted"/>
<keyword evidence="4" id="KW-1185">Reference proteome</keyword>
<evidence type="ECO:0000313" key="3">
    <source>
        <dbReference type="EMBL" id="KAG0151412.1"/>
    </source>
</evidence>
<dbReference type="EMBL" id="MU167213">
    <property type="protein sequence ID" value="KAG0151412.1"/>
    <property type="molecule type" value="Genomic_DNA"/>
</dbReference>
<reference evidence="3" key="1">
    <citation type="submission" date="2013-11" db="EMBL/GenBank/DDBJ databases">
        <title>Genome sequence of the fusiform rust pathogen reveals effectors for host alternation and coevolution with pine.</title>
        <authorList>
            <consortium name="DOE Joint Genome Institute"/>
            <person name="Smith K."/>
            <person name="Pendleton A."/>
            <person name="Kubisiak T."/>
            <person name="Anderson C."/>
            <person name="Salamov A."/>
            <person name="Aerts A."/>
            <person name="Riley R."/>
            <person name="Clum A."/>
            <person name="Lindquist E."/>
            <person name="Ence D."/>
            <person name="Campbell M."/>
            <person name="Kronenberg Z."/>
            <person name="Feau N."/>
            <person name="Dhillon B."/>
            <person name="Hamelin R."/>
            <person name="Burleigh J."/>
            <person name="Smith J."/>
            <person name="Yandell M."/>
            <person name="Nelson C."/>
            <person name="Grigoriev I."/>
            <person name="Davis J."/>
        </authorList>
    </citation>
    <scope>NUCLEOTIDE SEQUENCE</scope>
    <source>
        <strain evidence="3">G11</strain>
    </source>
</reference>